<gene>
    <name evidence="2" type="ORF">LCGC14_0303830</name>
</gene>
<dbReference type="PROSITE" id="PS51257">
    <property type="entry name" value="PROKAR_LIPOPROTEIN"/>
    <property type="match status" value="1"/>
</dbReference>
<dbReference type="InterPro" id="IPR011990">
    <property type="entry name" value="TPR-like_helical_dom_sf"/>
</dbReference>
<accession>A0A0F9WVK5</accession>
<organism evidence="2">
    <name type="scientific">marine sediment metagenome</name>
    <dbReference type="NCBI Taxonomy" id="412755"/>
    <lineage>
        <taxon>unclassified sequences</taxon>
        <taxon>metagenomes</taxon>
        <taxon>ecological metagenomes</taxon>
    </lineage>
</organism>
<evidence type="ECO:0008006" key="3">
    <source>
        <dbReference type="Google" id="ProtNLM"/>
    </source>
</evidence>
<feature type="region of interest" description="Disordered" evidence="1">
    <location>
        <begin position="336"/>
        <end position="386"/>
    </location>
</feature>
<name>A0A0F9WVK5_9ZZZZ</name>
<comment type="caution">
    <text evidence="2">The sequence shown here is derived from an EMBL/GenBank/DDBJ whole genome shotgun (WGS) entry which is preliminary data.</text>
</comment>
<reference evidence="2" key="1">
    <citation type="journal article" date="2015" name="Nature">
        <title>Complex archaea that bridge the gap between prokaryotes and eukaryotes.</title>
        <authorList>
            <person name="Spang A."/>
            <person name="Saw J.H."/>
            <person name="Jorgensen S.L."/>
            <person name="Zaremba-Niedzwiedzka K."/>
            <person name="Martijn J."/>
            <person name="Lind A.E."/>
            <person name="van Eijk R."/>
            <person name="Schleper C."/>
            <person name="Guy L."/>
            <person name="Ettema T.J."/>
        </authorList>
    </citation>
    <scope>NUCLEOTIDE SEQUENCE</scope>
</reference>
<proteinExistence type="predicted"/>
<feature type="compositionally biased region" description="Basic and acidic residues" evidence="1">
    <location>
        <begin position="360"/>
        <end position="371"/>
    </location>
</feature>
<protein>
    <recommendedName>
        <fullName evidence="3">Outer membrane lipoprotein BamD-like domain-containing protein</fullName>
    </recommendedName>
</protein>
<dbReference type="AlphaFoldDB" id="A0A0F9WVK5"/>
<dbReference type="Gene3D" id="1.25.40.10">
    <property type="entry name" value="Tetratricopeptide repeat domain"/>
    <property type="match status" value="1"/>
</dbReference>
<evidence type="ECO:0000256" key="1">
    <source>
        <dbReference type="SAM" id="MobiDB-lite"/>
    </source>
</evidence>
<evidence type="ECO:0000313" key="2">
    <source>
        <dbReference type="EMBL" id="KKN82968.1"/>
    </source>
</evidence>
<sequence length="386" mass="44119">MTNMRTSLTTILVGLTVLTALAGCDNPPTLRHYVVLPVKYVEVPADKPEAQKLTSRVEASRIAYDHRLRLLHQFYVANGDILRTQWVRREHQNLRRAQTFKWVGIAAMPPRDARLPANTNEGTLAEDVAVGRHEYLLALREAEEYYGRHGPKLNGKASRNILRRFDGVRTYLYLDSAEFPPLDLMPNATIPEAEQLYADAHRIYDQGRGWLRTFLTTSYTKQREALTRFKLLVNHYPTSSKAPAAAFFIGEIYKEYFDEDLRAVNWYQRAWTWDPDIHQPARFQAAVVYDLRLNDKLRALELYREALEHEDFNKSNVKFATHRIADIQDDAARFKVRLTPPGEPPPERPLPDEPLAPPERTGDPADPKETPGKSLAPLAPLGGETN</sequence>
<dbReference type="EMBL" id="LAZR01000192">
    <property type="protein sequence ID" value="KKN82968.1"/>
    <property type="molecule type" value="Genomic_DNA"/>
</dbReference>